<dbReference type="EMBL" id="DS027045">
    <property type="protein sequence ID" value="EAW14588.1"/>
    <property type="molecule type" value="Genomic_DNA"/>
</dbReference>
<evidence type="ECO:0000256" key="1">
    <source>
        <dbReference type="SAM" id="MobiDB-lite"/>
    </source>
</evidence>
<proteinExistence type="predicted"/>
<reference evidence="2 3" key="1">
    <citation type="journal article" date="2008" name="PLoS Genet.">
        <title>Genomic islands in the pathogenic filamentous fungus Aspergillus fumigatus.</title>
        <authorList>
            <person name="Fedorova N.D."/>
            <person name="Khaldi N."/>
            <person name="Joardar V.S."/>
            <person name="Maiti R."/>
            <person name="Amedeo P."/>
            <person name="Anderson M.J."/>
            <person name="Crabtree J."/>
            <person name="Silva J.C."/>
            <person name="Badger J.H."/>
            <person name="Albarraq A."/>
            <person name="Angiuoli S."/>
            <person name="Bussey H."/>
            <person name="Bowyer P."/>
            <person name="Cotty P.J."/>
            <person name="Dyer P.S."/>
            <person name="Egan A."/>
            <person name="Galens K."/>
            <person name="Fraser-Liggett C.M."/>
            <person name="Haas B.J."/>
            <person name="Inman J.M."/>
            <person name="Kent R."/>
            <person name="Lemieux S."/>
            <person name="Malavazi I."/>
            <person name="Orvis J."/>
            <person name="Roemer T."/>
            <person name="Ronning C.M."/>
            <person name="Sundaram J.P."/>
            <person name="Sutton G."/>
            <person name="Turner G."/>
            <person name="Venter J.C."/>
            <person name="White O.R."/>
            <person name="Whitty B.R."/>
            <person name="Youngman P."/>
            <person name="Wolfe K.H."/>
            <person name="Goldman G.H."/>
            <person name="Wortman J.R."/>
            <person name="Jiang B."/>
            <person name="Denning D.W."/>
            <person name="Nierman W.C."/>
        </authorList>
    </citation>
    <scope>NUCLEOTIDE SEQUENCE [LARGE SCALE GENOMIC DNA]</scope>
    <source>
        <strain evidence="3">ATCC 1007 / CBS 513.65 / DSM 816 / NCTC 3887 / NRRL 1</strain>
    </source>
</reference>
<feature type="compositionally biased region" description="Polar residues" evidence="1">
    <location>
        <begin position="30"/>
        <end position="44"/>
    </location>
</feature>
<name>A1C867_ASPCL</name>
<dbReference type="HOGENOM" id="CLU_2922189_0_0_1"/>
<dbReference type="VEuPathDB" id="FungiDB:ACLA_076280"/>
<dbReference type="AlphaFoldDB" id="A1C867"/>
<organism evidence="2 3">
    <name type="scientific">Aspergillus clavatus (strain ATCC 1007 / CBS 513.65 / DSM 816 / NCTC 3887 / NRRL 1 / QM 1276 / 107)</name>
    <dbReference type="NCBI Taxonomy" id="344612"/>
    <lineage>
        <taxon>Eukaryota</taxon>
        <taxon>Fungi</taxon>
        <taxon>Dikarya</taxon>
        <taxon>Ascomycota</taxon>
        <taxon>Pezizomycotina</taxon>
        <taxon>Eurotiomycetes</taxon>
        <taxon>Eurotiomycetidae</taxon>
        <taxon>Eurotiales</taxon>
        <taxon>Aspergillaceae</taxon>
        <taxon>Aspergillus</taxon>
        <taxon>Aspergillus subgen. Fumigati</taxon>
    </lineage>
</organism>
<dbReference type="GeneID" id="4707855"/>
<protein>
    <submittedName>
        <fullName evidence="2">Uncharacterized protein</fullName>
    </submittedName>
</protein>
<feature type="compositionally biased region" description="Polar residues" evidence="1">
    <location>
        <begin position="52"/>
        <end position="61"/>
    </location>
</feature>
<sequence length="61" mass="6604">MYDQARGQVRKWTGVSSDLVNVNGPIDNRITITSRGPAPQSSVGGSRHTKTEGVNETVLHQ</sequence>
<dbReference type="KEGG" id="act:ACLA_076280"/>
<evidence type="ECO:0000313" key="3">
    <source>
        <dbReference type="Proteomes" id="UP000006701"/>
    </source>
</evidence>
<feature type="region of interest" description="Disordered" evidence="1">
    <location>
        <begin position="28"/>
        <end position="61"/>
    </location>
</feature>
<keyword evidence="3" id="KW-1185">Reference proteome</keyword>
<dbReference type="Proteomes" id="UP000006701">
    <property type="component" value="Unassembled WGS sequence"/>
</dbReference>
<dbReference type="RefSeq" id="XP_001276014.1">
    <property type="nucleotide sequence ID" value="XM_001276013.1"/>
</dbReference>
<accession>A1C867</accession>
<gene>
    <name evidence="2" type="ORF">ACLA_076280</name>
</gene>
<evidence type="ECO:0000313" key="2">
    <source>
        <dbReference type="EMBL" id="EAW14588.1"/>
    </source>
</evidence>